<dbReference type="InterPro" id="IPR029063">
    <property type="entry name" value="SAM-dependent_MTases_sf"/>
</dbReference>
<dbReference type="PANTHER" id="PTHR43861:SF3">
    <property type="entry name" value="PUTATIVE (AFU_ORTHOLOGUE AFUA_2G14390)-RELATED"/>
    <property type="match status" value="1"/>
</dbReference>
<dbReference type="PANTHER" id="PTHR43861">
    <property type="entry name" value="TRANS-ACONITATE 2-METHYLTRANSFERASE-RELATED"/>
    <property type="match status" value="1"/>
</dbReference>
<dbReference type="AlphaFoldDB" id="A0A8J3K3S8"/>
<evidence type="ECO:0000256" key="1">
    <source>
        <dbReference type="ARBA" id="ARBA00022679"/>
    </source>
</evidence>
<dbReference type="Proteomes" id="UP000659904">
    <property type="component" value="Unassembled WGS sequence"/>
</dbReference>
<proteinExistence type="predicted"/>
<dbReference type="EMBL" id="BONH01000004">
    <property type="protein sequence ID" value="GIF96216.1"/>
    <property type="molecule type" value="Genomic_DNA"/>
</dbReference>
<reference evidence="3 4" key="1">
    <citation type="submission" date="2021-01" db="EMBL/GenBank/DDBJ databases">
        <title>Whole genome shotgun sequence of Catellatospora citrea NBRC 14495.</title>
        <authorList>
            <person name="Komaki H."/>
            <person name="Tamura T."/>
        </authorList>
    </citation>
    <scope>NUCLEOTIDE SEQUENCE [LARGE SCALE GENOMIC DNA]</scope>
    <source>
        <strain evidence="3 4">NBRC 14495</strain>
    </source>
</reference>
<feature type="domain" description="Methyltransferase" evidence="2">
    <location>
        <begin position="42"/>
        <end position="136"/>
    </location>
</feature>
<evidence type="ECO:0000259" key="2">
    <source>
        <dbReference type="Pfam" id="PF13649"/>
    </source>
</evidence>
<name>A0A8J3K3S8_9ACTN</name>
<dbReference type="CDD" id="cd02440">
    <property type="entry name" value="AdoMet_MTases"/>
    <property type="match status" value="1"/>
</dbReference>
<accession>A0A8J3K3S8</accession>
<organism evidence="3 4">
    <name type="scientific">Catellatospora citrea</name>
    <dbReference type="NCBI Taxonomy" id="53366"/>
    <lineage>
        <taxon>Bacteria</taxon>
        <taxon>Bacillati</taxon>
        <taxon>Actinomycetota</taxon>
        <taxon>Actinomycetes</taxon>
        <taxon>Micromonosporales</taxon>
        <taxon>Micromonosporaceae</taxon>
        <taxon>Catellatospora</taxon>
    </lineage>
</organism>
<sequence length="215" mass="22919">MTEEFSKAYWEGHYHGPAAGHPKPPNPHLVAETSALTPATALDAGCGEGAEAIWLAAHGWQVTAVDIADGALRKARAHALAAGDTIAARIDWLQADLSDWAPPVARFDLVCSHYVHPTSSRESLAERLAAAVAPGGTLLIVGHHPADPRPGVSHAAARDVHFTADEVAAGLDPDRWEILVAEDRHRPITGHDGHDHGHGHGHGLHDTVLRARRRD</sequence>
<dbReference type="Pfam" id="PF13649">
    <property type="entry name" value="Methyltransf_25"/>
    <property type="match status" value="1"/>
</dbReference>
<dbReference type="GO" id="GO:0016740">
    <property type="term" value="F:transferase activity"/>
    <property type="evidence" value="ECO:0007669"/>
    <property type="project" value="UniProtKB-KW"/>
</dbReference>
<dbReference type="InterPro" id="IPR041698">
    <property type="entry name" value="Methyltransf_25"/>
</dbReference>
<keyword evidence="4" id="KW-1185">Reference proteome</keyword>
<dbReference type="RefSeq" id="WP_120320745.1">
    <property type="nucleotide sequence ID" value="NZ_BONH01000004.1"/>
</dbReference>
<evidence type="ECO:0000313" key="4">
    <source>
        <dbReference type="Proteomes" id="UP000659904"/>
    </source>
</evidence>
<gene>
    <name evidence="3" type="ORF">Cci01nite_13100</name>
</gene>
<dbReference type="SUPFAM" id="SSF53335">
    <property type="entry name" value="S-adenosyl-L-methionine-dependent methyltransferases"/>
    <property type="match status" value="1"/>
</dbReference>
<protein>
    <recommendedName>
        <fullName evidence="2">Methyltransferase domain-containing protein</fullName>
    </recommendedName>
</protein>
<keyword evidence="1" id="KW-0808">Transferase</keyword>
<dbReference type="Gene3D" id="3.40.50.150">
    <property type="entry name" value="Vaccinia Virus protein VP39"/>
    <property type="match status" value="1"/>
</dbReference>
<comment type="caution">
    <text evidence="3">The sequence shown here is derived from an EMBL/GenBank/DDBJ whole genome shotgun (WGS) entry which is preliminary data.</text>
</comment>
<evidence type="ECO:0000313" key="3">
    <source>
        <dbReference type="EMBL" id="GIF96216.1"/>
    </source>
</evidence>